<protein>
    <submittedName>
        <fullName evidence="3">GDP-mannose-dependent alpha-(1-6)-phosphatidylinositol monomannoside mannosyltransferase</fullName>
    </submittedName>
</protein>
<dbReference type="InterPro" id="IPR050194">
    <property type="entry name" value="Glycosyltransferase_grp1"/>
</dbReference>
<dbReference type="Gene3D" id="3.40.50.2000">
    <property type="entry name" value="Glycogen Phosphorylase B"/>
    <property type="match status" value="2"/>
</dbReference>
<dbReference type="AlphaFoldDB" id="A0A518HQV4"/>
<dbReference type="SUPFAM" id="SSF53756">
    <property type="entry name" value="UDP-Glycosyltransferase/glycogen phosphorylase"/>
    <property type="match status" value="1"/>
</dbReference>
<dbReference type="PANTHER" id="PTHR45947:SF3">
    <property type="entry name" value="SULFOQUINOVOSYL TRANSFERASE SQD2"/>
    <property type="match status" value="1"/>
</dbReference>
<dbReference type="KEGG" id="snep:Enr13x_30850"/>
<name>A0A518HQV4_9BACT</name>
<keyword evidence="3" id="KW-0808">Transferase</keyword>
<evidence type="ECO:0000313" key="4">
    <source>
        <dbReference type="Proteomes" id="UP000319004"/>
    </source>
</evidence>
<evidence type="ECO:0000313" key="3">
    <source>
        <dbReference type="EMBL" id="QDV43230.1"/>
    </source>
</evidence>
<dbReference type="Pfam" id="PF00534">
    <property type="entry name" value="Glycos_transf_1"/>
    <property type="match status" value="1"/>
</dbReference>
<dbReference type="GO" id="GO:0016758">
    <property type="term" value="F:hexosyltransferase activity"/>
    <property type="evidence" value="ECO:0007669"/>
    <property type="project" value="TreeGrafter"/>
</dbReference>
<feature type="domain" description="Glycosyltransferase subfamily 4-like N-terminal" evidence="2">
    <location>
        <begin position="90"/>
        <end position="207"/>
    </location>
</feature>
<dbReference type="InterPro" id="IPR001296">
    <property type="entry name" value="Glyco_trans_1"/>
</dbReference>
<dbReference type="Proteomes" id="UP000319004">
    <property type="component" value="Chromosome"/>
</dbReference>
<accession>A0A518HQV4</accession>
<dbReference type="Pfam" id="PF13439">
    <property type="entry name" value="Glyco_transf_4"/>
    <property type="match status" value="1"/>
</dbReference>
<keyword evidence="3" id="KW-0328">Glycosyltransferase</keyword>
<reference evidence="3 4" key="1">
    <citation type="submission" date="2019-03" db="EMBL/GenBank/DDBJ databases">
        <title>Deep-cultivation of Planctomycetes and their phenomic and genomic characterization uncovers novel biology.</title>
        <authorList>
            <person name="Wiegand S."/>
            <person name="Jogler M."/>
            <person name="Boedeker C."/>
            <person name="Pinto D."/>
            <person name="Vollmers J."/>
            <person name="Rivas-Marin E."/>
            <person name="Kohn T."/>
            <person name="Peeters S.H."/>
            <person name="Heuer A."/>
            <person name="Rast P."/>
            <person name="Oberbeckmann S."/>
            <person name="Bunk B."/>
            <person name="Jeske O."/>
            <person name="Meyerdierks A."/>
            <person name="Storesund J.E."/>
            <person name="Kallscheuer N."/>
            <person name="Luecker S."/>
            <person name="Lage O.M."/>
            <person name="Pohl T."/>
            <person name="Merkel B.J."/>
            <person name="Hornburger P."/>
            <person name="Mueller R.-W."/>
            <person name="Bruemmer F."/>
            <person name="Labrenz M."/>
            <person name="Spormann A.M."/>
            <person name="Op den Camp H."/>
            <person name="Overmann J."/>
            <person name="Amann R."/>
            <person name="Jetten M.S.M."/>
            <person name="Mascher T."/>
            <person name="Medema M.H."/>
            <person name="Devos D.P."/>
            <person name="Kaster A.-K."/>
            <person name="Ovreas L."/>
            <person name="Rohde M."/>
            <person name="Galperin M.Y."/>
            <person name="Jogler C."/>
        </authorList>
    </citation>
    <scope>NUCLEOTIDE SEQUENCE [LARGE SCALE GENOMIC DNA]</scope>
    <source>
        <strain evidence="3 4">Enr13</strain>
    </source>
</reference>
<organism evidence="3 4">
    <name type="scientific">Stieleria neptunia</name>
    <dbReference type="NCBI Taxonomy" id="2527979"/>
    <lineage>
        <taxon>Bacteria</taxon>
        <taxon>Pseudomonadati</taxon>
        <taxon>Planctomycetota</taxon>
        <taxon>Planctomycetia</taxon>
        <taxon>Pirellulales</taxon>
        <taxon>Pirellulaceae</taxon>
        <taxon>Stieleria</taxon>
    </lineage>
</organism>
<gene>
    <name evidence="3" type="primary">pimB_2</name>
    <name evidence="3" type="ORF">Enr13x_30850</name>
</gene>
<dbReference type="InterPro" id="IPR028098">
    <property type="entry name" value="Glyco_trans_4-like_N"/>
</dbReference>
<sequence>MNTELASSFSTDGRDVLSAQHDMSFPRTLLLSEVFPPQHGGSGKWFWEIYSRLPENRCVMAVGNSHGADQRDSEYPQGIERMDLQMGYRGVANISSLKAYARQIRAVGRLVKRHGIDAIHAARPLSEGLVAMAVSRLRRIPYLCYVHGEDVNVATSSRELRAVTSQVLGRAARLVANSSFTRQLLIDDWGISFDRIALIHPGVDTSRFSDAAISGTPPAPRDGTLRLLTVGRLQKRKGQDTVIRAIPKLLKTFPSLSYTIVGGGDERSPLERLAHGLGVSKFVRFVGETTDDELLDLYRECDVFVLANRTIGKDVEGFGIVLLEAQAAGKPVVAGASGGTRETMLPGETGFCVPCETPDALIGVLTDQLCTADDRRRIGERARSHVRSRFDFTTLSCQAEQCFRDLTAKATSSRG</sequence>
<dbReference type="EMBL" id="CP037423">
    <property type="protein sequence ID" value="QDV43230.1"/>
    <property type="molecule type" value="Genomic_DNA"/>
</dbReference>
<dbReference type="PANTHER" id="PTHR45947">
    <property type="entry name" value="SULFOQUINOVOSYL TRANSFERASE SQD2"/>
    <property type="match status" value="1"/>
</dbReference>
<feature type="domain" description="Glycosyl transferase family 1" evidence="1">
    <location>
        <begin position="223"/>
        <end position="384"/>
    </location>
</feature>
<keyword evidence="4" id="KW-1185">Reference proteome</keyword>
<dbReference type="CDD" id="cd03801">
    <property type="entry name" value="GT4_PimA-like"/>
    <property type="match status" value="1"/>
</dbReference>
<evidence type="ECO:0000259" key="2">
    <source>
        <dbReference type="Pfam" id="PF13439"/>
    </source>
</evidence>
<dbReference type="RefSeq" id="WP_197456035.1">
    <property type="nucleotide sequence ID" value="NZ_CP037423.1"/>
</dbReference>
<proteinExistence type="predicted"/>
<evidence type="ECO:0000259" key="1">
    <source>
        <dbReference type="Pfam" id="PF00534"/>
    </source>
</evidence>